<organism evidence="9">
    <name type="scientific">Chaetomium thermophilum (strain DSM 1495 / CBS 144.50 / IMI 039719)</name>
    <name type="common">Thermochaetoides thermophila</name>
    <dbReference type="NCBI Taxonomy" id="759272"/>
    <lineage>
        <taxon>Eukaryota</taxon>
        <taxon>Fungi</taxon>
        <taxon>Dikarya</taxon>
        <taxon>Ascomycota</taxon>
        <taxon>Pezizomycotina</taxon>
        <taxon>Sordariomycetes</taxon>
        <taxon>Sordariomycetidae</taxon>
        <taxon>Sordariales</taxon>
        <taxon>Chaetomiaceae</taxon>
        <taxon>Thermochaetoides</taxon>
    </lineage>
</organism>
<dbReference type="GO" id="GO:0005634">
    <property type="term" value="C:nucleus"/>
    <property type="evidence" value="ECO:0007669"/>
    <property type="project" value="UniProtKB-SubCell"/>
</dbReference>
<feature type="compositionally biased region" description="Polar residues" evidence="6">
    <location>
        <begin position="1"/>
        <end position="15"/>
    </location>
</feature>
<dbReference type="OrthoDB" id="7680836at2759"/>
<feature type="region of interest" description="Disordered" evidence="6">
    <location>
        <begin position="858"/>
        <end position="908"/>
    </location>
</feature>
<dbReference type="KEGG" id="cthr:CTHT_0017400"/>
<dbReference type="PANTHER" id="PTHR11037:SF20">
    <property type="entry name" value="PROTEIN GRAINYHEAD"/>
    <property type="match status" value="1"/>
</dbReference>
<evidence type="ECO:0000256" key="3">
    <source>
        <dbReference type="ARBA" id="ARBA00023125"/>
    </source>
</evidence>
<dbReference type="OMA" id="NQPPGYY"/>
<evidence type="ECO:0000256" key="5">
    <source>
        <dbReference type="ARBA" id="ARBA00023242"/>
    </source>
</evidence>
<feature type="compositionally biased region" description="Low complexity" evidence="6">
    <location>
        <begin position="611"/>
        <end position="627"/>
    </location>
</feature>
<protein>
    <recommendedName>
        <fullName evidence="7">Grh/CP2 DB domain-containing protein</fullName>
    </recommendedName>
</protein>
<keyword evidence="9" id="KW-1185">Reference proteome</keyword>
<evidence type="ECO:0000256" key="6">
    <source>
        <dbReference type="SAM" id="MobiDB-lite"/>
    </source>
</evidence>
<evidence type="ECO:0000313" key="9">
    <source>
        <dbReference type="Proteomes" id="UP000008066"/>
    </source>
</evidence>
<evidence type="ECO:0000256" key="1">
    <source>
        <dbReference type="ARBA" id="ARBA00004123"/>
    </source>
</evidence>
<evidence type="ECO:0000256" key="4">
    <source>
        <dbReference type="ARBA" id="ARBA00023163"/>
    </source>
</evidence>
<dbReference type="RefSeq" id="XP_006692242.1">
    <property type="nucleotide sequence ID" value="XM_006692179.1"/>
</dbReference>
<feature type="region of interest" description="Disordered" evidence="6">
    <location>
        <begin position="117"/>
        <end position="164"/>
    </location>
</feature>
<accession>G0S2J0</accession>
<dbReference type="AlphaFoldDB" id="G0S2J0"/>
<dbReference type="InterPro" id="IPR057520">
    <property type="entry name" value="GRHL1/CP2_C"/>
</dbReference>
<proteinExistence type="predicted"/>
<evidence type="ECO:0000259" key="7">
    <source>
        <dbReference type="PROSITE" id="PS51968"/>
    </source>
</evidence>
<keyword evidence="3" id="KW-0238">DNA-binding</keyword>
<dbReference type="InterPro" id="IPR040167">
    <property type="entry name" value="TF_CP2-like"/>
</dbReference>
<dbReference type="eggNOG" id="KOG4091">
    <property type="taxonomic scope" value="Eukaryota"/>
</dbReference>
<dbReference type="HOGENOM" id="CLU_012196_1_0_1"/>
<dbReference type="PANTHER" id="PTHR11037">
    <property type="entry name" value="TRANSCRIPTION FACTOR CP2"/>
    <property type="match status" value="1"/>
</dbReference>
<dbReference type="GO" id="GO:0001228">
    <property type="term" value="F:DNA-binding transcription activator activity, RNA polymerase II-specific"/>
    <property type="evidence" value="ECO:0007669"/>
    <property type="project" value="TreeGrafter"/>
</dbReference>
<dbReference type="Pfam" id="PF25416">
    <property type="entry name" value="GRHL1_C"/>
    <property type="match status" value="1"/>
</dbReference>
<dbReference type="EMBL" id="GL988040">
    <property type="protein sequence ID" value="EGS22223.1"/>
    <property type="molecule type" value="Genomic_DNA"/>
</dbReference>
<keyword evidence="4" id="KW-0804">Transcription</keyword>
<keyword evidence="5" id="KW-0539">Nucleus</keyword>
<feature type="compositionally biased region" description="Acidic residues" evidence="6">
    <location>
        <begin position="876"/>
        <end position="897"/>
    </location>
</feature>
<keyword evidence="2" id="KW-0805">Transcription regulation</keyword>
<evidence type="ECO:0000313" key="8">
    <source>
        <dbReference type="EMBL" id="EGS22223.1"/>
    </source>
</evidence>
<dbReference type="GO" id="GO:0000978">
    <property type="term" value="F:RNA polymerase II cis-regulatory region sequence-specific DNA binding"/>
    <property type="evidence" value="ECO:0007669"/>
    <property type="project" value="TreeGrafter"/>
</dbReference>
<sequence>MQTAKTKPFTQAGNDTGTGTSTRTSGQWSLVRCSLDFGVLPRYPTCPRSTAPLSAIISPLDFSTVFLCPPPRHSLFHLSPYLHVSQKSQSHSSQQTTICEDLVANFRQQFPEVVAATSTTGGPARTVTTGQPSLAGPDRSQSLSQDMFRDQDPTPRASNEPWRFTPTLLDPASFTFNFANYNYYTATTPGGTNTLYHPQAGDLHTPTLGLGMGTPLSMATSGAAMQPGATSMDMSFNNGFPLPQFPNQFNPFVPTTEPQPSLAPSHFLSQNPGFEAMDQDTAQADSDHDQGDDQSSTIETAFQPQSIPAFQAGSSDADRTALPPAFAEKFRFHAVLHAPTAMIRHPDEIPVTYLNKGQSYTITITDTNQPSQPITPGTRFRTYIRVSFEEEQQRQKPNVYWGLWKEGRGTSEAHQRGGKLQAVEYVETSSSQVEDDKKTRIELESSSFDGFAVVWTPPACDSAPECTITVRFNFLSTDFSHSKGVKGIPVRLCAKTQQLPPSQDSAAASSSDYSQENSAYEAEISYCMVKLFRDHGAERKLSNDVAHVRKMIDKLKQQIAQAEAGMKDGSKRKRSAASQALKGAPDLQRPGKVPKHKRSWSMSSVSSATDSGQQSQGQQGQQGQQQQRMSSLEEDLNAKLQSLQDMFTSTRPVSVFSLRGDALDDPDLHPVTLPGTTSDVHIDFRDNSDWRSHRSSIAADSSLLSLSPSSASINYPQQAQDGNFDPDQQTTRVPRLNSNGTSITGWIDALGVDPSYRPPPRQTPKPVACFYVARRSDGHEASGEKMVYRAVYLFKRTVSDLVERLAGKFGGFDARLVSRVVREVEGKGLEVIVDDDVVREMNEGMDFVMDVRQIPSNNGVNGMNGNGSGVKRENSESEWGDEMVLDMDADGEADPLSDDGSSPGGGVRGVRYEIRLRW</sequence>
<feature type="region of interest" description="Disordered" evidence="6">
    <location>
        <begin position="562"/>
        <end position="633"/>
    </location>
</feature>
<gene>
    <name evidence="8" type="ORF">CTHT_0017400</name>
</gene>
<reference evidence="8 9" key="1">
    <citation type="journal article" date="2011" name="Cell">
        <title>Insight into structure and assembly of the nuclear pore complex by utilizing the genome of a eukaryotic thermophile.</title>
        <authorList>
            <person name="Amlacher S."/>
            <person name="Sarges P."/>
            <person name="Flemming D."/>
            <person name="van Noort V."/>
            <person name="Kunze R."/>
            <person name="Devos D.P."/>
            <person name="Arumugam M."/>
            <person name="Bork P."/>
            <person name="Hurt E."/>
        </authorList>
    </citation>
    <scope>NUCLEOTIDE SEQUENCE [LARGE SCALE GENOMIC DNA]</scope>
    <source>
        <strain evidence="9">DSM 1495 / CBS 144.50 / IMI 039719</strain>
    </source>
</reference>
<dbReference type="GeneID" id="18255778"/>
<feature type="compositionally biased region" description="Polar residues" evidence="6">
    <location>
        <begin position="600"/>
        <end position="610"/>
    </location>
</feature>
<dbReference type="Pfam" id="PF04516">
    <property type="entry name" value="CP2"/>
    <property type="match status" value="1"/>
</dbReference>
<feature type="region of interest" description="Disordered" evidence="6">
    <location>
        <begin position="719"/>
        <end position="738"/>
    </location>
</feature>
<feature type="domain" description="Grh/CP2 DB" evidence="7">
    <location>
        <begin position="328"/>
        <end position="595"/>
    </location>
</feature>
<dbReference type="Proteomes" id="UP000008066">
    <property type="component" value="Unassembled WGS sequence"/>
</dbReference>
<dbReference type="InterPro" id="IPR007604">
    <property type="entry name" value="CP2"/>
</dbReference>
<name>G0S2J0_CHATD</name>
<feature type="region of interest" description="Disordered" evidence="6">
    <location>
        <begin position="1"/>
        <end position="24"/>
    </location>
</feature>
<evidence type="ECO:0000256" key="2">
    <source>
        <dbReference type="ARBA" id="ARBA00023015"/>
    </source>
</evidence>
<comment type="subcellular location">
    <subcellularLocation>
        <location evidence="1">Nucleus</location>
    </subcellularLocation>
</comment>
<dbReference type="STRING" id="759272.G0S2J0"/>
<feature type="compositionally biased region" description="Polar residues" evidence="6">
    <location>
        <begin position="117"/>
        <end position="132"/>
    </location>
</feature>
<dbReference type="PROSITE" id="PS51968">
    <property type="entry name" value="GRH_CP2_DB"/>
    <property type="match status" value="1"/>
</dbReference>